<evidence type="ECO:0000256" key="3">
    <source>
        <dbReference type="ARBA" id="ARBA00022801"/>
    </source>
</evidence>
<evidence type="ECO:0000259" key="4">
    <source>
        <dbReference type="Pfam" id="PF06441"/>
    </source>
</evidence>
<reference evidence="5 6" key="1">
    <citation type="submission" date="2017-12" db="EMBL/GenBank/DDBJ databases">
        <title>Comparative genomics of Botrytis spp.</title>
        <authorList>
            <person name="Valero-Jimenez C.A."/>
            <person name="Tapia P."/>
            <person name="Veloso J."/>
            <person name="Silva-Moreno E."/>
            <person name="Staats M."/>
            <person name="Valdes J.H."/>
            <person name="Van Kan J.A.L."/>
        </authorList>
    </citation>
    <scope>NUCLEOTIDE SEQUENCE [LARGE SCALE GENOMIC DNA]</scope>
    <source>
        <strain evidence="5 6">MUCL435</strain>
    </source>
</reference>
<dbReference type="Gene3D" id="3.40.50.1820">
    <property type="entry name" value="alpha/beta hydrolase"/>
    <property type="match status" value="1"/>
</dbReference>
<dbReference type="SUPFAM" id="SSF53474">
    <property type="entry name" value="alpha/beta-Hydrolases"/>
    <property type="match status" value="1"/>
</dbReference>
<evidence type="ECO:0000256" key="1">
    <source>
        <dbReference type="ARBA" id="ARBA00010088"/>
    </source>
</evidence>
<dbReference type="InterPro" id="IPR029058">
    <property type="entry name" value="AB_hydrolase_fold"/>
</dbReference>
<dbReference type="Proteomes" id="UP000308671">
    <property type="component" value="Unassembled WGS sequence"/>
</dbReference>
<dbReference type="InterPro" id="IPR010497">
    <property type="entry name" value="Epoxide_hydro_N"/>
</dbReference>
<dbReference type="Pfam" id="PF06441">
    <property type="entry name" value="EHN"/>
    <property type="match status" value="1"/>
</dbReference>
<dbReference type="OrthoDB" id="7130006at2759"/>
<keyword evidence="3" id="KW-0378">Hydrolase</keyword>
<comment type="similarity">
    <text evidence="1">Belongs to the peptidase S33 family.</text>
</comment>
<gene>
    <name evidence="5" type="ORF">BGAL_0403g00110</name>
</gene>
<dbReference type="InterPro" id="IPR000639">
    <property type="entry name" value="Epox_hydrolase-like"/>
</dbReference>
<dbReference type="GO" id="GO:0004301">
    <property type="term" value="F:epoxide hydrolase activity"/>
    <property type="evidence" value="ECO:0007669"/>
    <property type="project" value="TreeGrafter"/>
</dbReference>
<dbReference type="PANTHER" id="PTHR21661">
    <property type="entry name" value="EPOXIDE HYDROLASE 1-RELATED"/>
    <property type="match status" value="1"/>
</dbReference>
<evidence type="ECO:0000313" key="6">
    <source>
        <dbReference type="Proteomes" id="UP000308671"/>
    </source>
</evidence>
<dbReference type="InterPro" id="IPR016292">
    <property type="entry name" value="Epoxide_hydrolase"/>
</dbReference>
<keyword evidence="6" id="KW-1185">Reference proteome</keyword>
<dbReference type="PANTHER" id="PTHR21661:SF35">
    <property type="entry name" value="EPOXIDE HYDROLASE"/>
    <property type="match status" value="1"/>
</dbReference>
<feature type="domain" description="Epoxide hydrolase N-terminal" evidence="4">
    <location>
        <begin position="67"/>
        <end position="120"/>
    </location>
</feature>
<keyword evidence="2" id="KW-0058">Aromatic hydrocarbons catabolism</keyword>
<evidence type="ECO:0000313" key="5">
    <source>
        <dbReference type="EMBL" id="THV46243.1"/>
    </source>
</evidence>
<comment type="caution">
    <text evidence="5">The sequence shown here is derived from an EMBL/GenBank/DDBJ whole genome shotgun (WGS) entry which is preliminary data.</text>
</comment>
<proteinExistence type="inferred from homology"/>
<sequence>MQLFQSMNIPLGFLTGHVALAQVKDFTIDLEPHRMLQLVSQTQLPAVEEYPGLGGSLGIDLNGMDYHFDWATEQADLNRYNHYTTTIEELTIHFIHHKSSEPNAIPLILNHGWPGTFMDFLPVIEPLTTASSTSNKTSASFHVVVPSLPGYAFSSAPPATWTLNDTARIFNTLMTDVLGYETYAAHGSDFGSNVAYNLYNNFNKSVRAVHLTGIPFLPLSPIEFPKYNITLDADEEFQENLVLGFNTGYVIEQSTKVYYPAAIVCPENRKLTQEIDQHYWLSAFMITLLDNCPGWQRNISLVRFSSPPPPHLPFVSQAEMPEGSDLQAGILPSVLTHHEILRQVSLYFLTKSFVSSIFTYPQNTDAYSSSYSKAQTDAPMLFSSFKYSGAFWTEKVVSWVGNLVTYNCESLFFLTIPMKFSWRYSLLPANETVDHNFGGHFPGLDNPPALVDDIRQIGNHWTY</sequence>
<organism evidence="5 6">
    <name type="scientific">Botrytis galanthina</name>
    <dbReference type="NCBI Taxonomy" id="278940"/>
    <lineage>
        <taxon>Eukaryota</taxon>
        <taxon>Fungi</taxon>
        <taxon>Dikarya</taxon>
        <taxon>Ascomycota</taxon>
        <taxon>Pezizomycotina</taxon>
        <taxon>Leotiomycetes</taxon>
        <taxon>Helotiales</taxon>
        <taxon>Sclerotiniaceae</taxon>
        <taxon>Botrytis</taxon>
    </lineage>
</organism>
<evidence type="ECO:0000256" key="2">
    <source>
        <dbReference type="ARBA" id="ARBA00022797"/>
    </source>
</evidence>
<dbReference type="AlphaFoldDB" id="A0A4S8QMQ9"/>
<dbReference type="PIRSF" id="PIRSF001112">
    <property type="entry name" value="Epoxide_hydrolase"/>
    <property type="match status" value="1"/>
</dbReference>
<dbReference type="GO" id="GO:0097176">
    <property type="term" value="P:epoxide metabolic process"/>
    <property type="evidence" value="ECO:0007669"/>
    <property type="project" value="TreeGrafter"/>
</dbReference>
<name>A0A4S8QMQ9_9HELO</name>
<protein>
    <recommendedName>
        <fullName evidence="4">Epoxide hydrolase N-terminal domain-containing protein</fullName>
    </recommendedName>
</protein>
<accession>A0A4S8QMQ9</accession>
<dbReference type="PRINTS" id="PR00412">
    <property type="entry name" value="EPOXHYDRLASE"/>
</dbReference>
<dbReference type="EMBL" id="PQXL01000403">
    <property type="protein sequence ID" value="THV46243.1"/>
    <property type="molecule type" value="Genomic_DNA"/>
</dbReference>